<name>A0A517QHL4_9PLAN</name>
<keyword evidence="1" id="KW-0812">Transmembrane</keyword>
<gene>
    <name evidence="2" type="ORF">Mal48_03410</name>
</gene>
<sequence>MKTFKNNLGFLLQLAALTLLPLVILRQLSTGFQLLWMPALTMLGIVLFMLGQWLREPE</sequence>
<protein>
    <submittedName>
        <fullName evidence="2">Uncharacterized protein</fullName>
    </submittedName>
</protein>
<evidence type="ECO:0000313" key="3">
    <source>
        <dbReference type="Proteomes" id="UP000315724"/>
    </source>
</evidence>
<dbReference type="EMBL" id="CP036267">
    <property type="protein sequence ID" value="QDT31110.1"/>
    <property type="molecule type" value="Genomic_DNA"/>
</dbReference>
<accession>A0A517QHL4</accession>
<feature type="transmembrane region" description="Helical" evidence="1">
    <location>
        <begin position="35"/>
        <end position="54"/>
    </location>
</feature>
<keyword evidence="3" id="KW-1185">Reference proteome</keyword>
<evidence type="ECO:0000313" key="2">
    <source>
        <dbReference type="EMBL" id="QDT31110.1"/>
    </source>
</evidence>
<keyword evidence="1" id="KW-0472">Membrane</keyword>
<evidence type="ECO:0000256" key="1">
    <source>
        <dbReference type="SAM" id="Phobius"/>
    </source>
</evidence>
<reference evidence="2 3" key="1">
    <citation type="submission" date="2019-02" db="EMBL/GenBank/DDBJ databases">
        <title>Deep-cultivation of Planctomycetes and their phenomic and genomic characterization uncovers novel biology.</title>
        <authorList>
            <person name="Wiegand S."/>
            <person name="Jogler M."/>
            <person name="Boedeker C."/>
            <person name="Pinto D."/>
            <person name="Vollmers J."/>
            <person name="Rivas-Marin E."/>
            <person name="Kohn T."/>
            <person name="Peeters S.H."/>
            <person name="Heuer A."/>
            <person name="Rast P."/>
            <person name="Oberbeckmann S."/>
            <person name="Bunk B."/>
            <person name="Jeske O."/>
            <person name="Meyerdierks A."/>
            <person name="Storesund J.E."/>
            <person name="Kallscheuer N."/>
            <person name="Luecker S."/>
            <person name="Lage O.M."/>
            <person name="Pohl T."/>
            <person name="Merkel B.J."/>
            <person name="Hornburger P."/>
            <person name="Mueller R.-W."/>
            <person name="Bruemmer F."/>
            <person name="Labrenz M."/>
            <person name="Spormann A.M."/>
            <person name="Op den Camp H."/>
            <person name="Overmann J."/>
            <person name="Amann R."/>
            <person name="Jetten M.S.M."/>
            <person name="Mascher T."/>
            <person name="Medema M.H."/>
            <person name="Devos D.P."/>
            <person name="Kaster A.-K."/>
            <person name="Ovreas L."/>
            <person name="Rohde M."/>
            <person name="Galperin M.Y."/>
            <person name="Jogler C."/>
        </authorList>
    </citation>
    <scope>NUCLEOTIDE SEQUENCE [LARGE SCALE GENOMIC DNA]</scope>
    <source>
        <strain evidence="2 3">Mal48</strain>
    </source>
</reference>
<dbReference type="AlphaFoldDB" id="A0A517QHL4"/>
<proteinExistence type="predicted"/>
<dbReference type="KEGG" id="tpol:Mal48_03410"/>
<keyword evidence="1" id="KW-1133">Transmembrane helix</keyword>
<organism evidence="2 3">
    <name type="scientific">Thalassoglobus polymorphus</name>
    <dbReference type="NCBI Taxonomy" id="2527994"/>
    <lineage>
        <taxon>Bacteria</taxon>
        <taxon>Pseudomonadati</taxon>
        <taxon>Planctomycetota</taxon>
        <taxon>Planctomycetia</taxon>
        <taxon>Planctomycetales</taxon>
        <taxon>Planctomycetaceae</taxon>
        <taxon>Thalassoglobus</taxon>
    </lineage>
</organism>
<dbReference type="Proteomes" id="UP000315724">
    <property type="component" value="Chromosome"/>
</dbReference>